<dbReference type="EMBL" id="AKHY01000175">
    <property type="protein sequence ID" value="EIT75823.1"/>
    <property type="molecule type" value="Genomic_DNA"/>
</dbReference>
<sequence>MAFLHSLSAVELGRCDRIVQHARRPPGGIMDLVCGHQCRGYLAIVSGTLRLVARSDIRSQYLQGYAPGWIERSDGGGLYHAIDLCMQGLTEEDIQDRVYGSKITFVLEQSMVLVQWGCKACQEQRWLYQSRS</sequence>
<comment type="caution">
    <text evidence="1">The sequence shown here is derived from an EMBL/GenBank/DDBJ whole genome shotgun (WGS) entry which is preliminary data.</text>
</comment>
<dbReference type="HOGENOM" id="CLU_1916635_0_0_1"/>
<gene>
    <name evidence="1" type="ORF">Ao3042_08466</name>
</gene>
<reference evidence="1 2" key="1">
    <citation type="journal article" date="2012" name="Eukaryot. Cell">
        <title>Draft genome sequence of Aspergillus oryzae strain 3.042.</title>
        <authorList>
            <person name="Zhao G."/>
            <person name="Yao Y."/>
            <person name="Qi W."/>
            <person name="Wang C."/>
            <person name="Hou L."/>
            <person name="Zeng B."/>
            <person name="Cao X."/>
        </authorList>
    </citation>
    <scope>NUCLEOTIDE SEQUENCE [LARGE SCALE GENOMIC DNA]</scope>
    <source>
        <strain evidence="1 2">3.042</strain>
    </source>
</reference>
<dbReference type="AlphaFoldDB" id="I8TPC6"/>
<reference evidence="2" key="2">
    <citation type="submission" date="2012-06" db="EMBL/GenBank/DDBJ databases">
        <title>Comparative genomic analyses of Aspergillus oryzae 3.042 and A. oryzae RIB40 for soy-sauce fermentation.</title>
        <authorList>
            <person name="Zhao G."/>
            <person name="Hou L."/>
            <person name="Wang C."/>
            <person name="Cao X."/>
        </authorList>
    </citation>
    <scope>NUCLEOTIDE SEQUENCE [LARGE SCALE GENOMIC DNA]</scope>
    <source>
        <strain evidence="2">3.042</strain>
    </source>
</reference>
<evidence type="ECO:0000313" key="2">
    <source>
        <dbReference type="Proteomes" id="UP000002812"/>
    </source>
</evidence>
<dbReference type="Proteomes" id="UP000002812">
    <property type="component" value="Unassembled WGS sequence"/>
</dbReference>
<name>I8TPC6_ASPO3</name>
<protein>
    <submittedName>
        <fullName evidence="1">Uncharacterized protein</fullName>
    </submittedName>
</protein>
<accession>I8TPC6</accession>
<evidence type="ECO:0000313" key="1">
    <source>
        <dbReference type="EMBL" id="EIT75823.1"/>
    </source>
</evidence>
<proteinExistence type="predicted"/>
<organism evidence="1 2">
    <name type="scientific">Aspergillus oryzae (strain 3.042)</name>
    <name type="common">Yellow koji mold</name>
    <dbReference type="NCBI Taxonomy" id="1160506"/>
    <lineage>
        <taxon>Eukaryota</taxon>
        <taxon>Fungi</taxon>
        <taxon>Dikarya</taxon>
        <taxon>Ascomycota</taxon>
        <taxon>Pezizomycotina</taxon>
        <taxon>Eurotiomycetes</taxon>
        <taxon>Eurotiomycetidae</taxon>
        <taxon>Eurotiales</taxon>
        <taxon>Aspergillaceae</taxon>
        <taxon>Aspergillus</taxon>
        <taxon>Aspergillus subgen. Circumdati</taxon>
    </lineage>
</organism>